<keyword evidence="3 12" id="KW-0812">Transmembrane</keyword>
<dbReference type="GO" id="GO:0007165">
    <property type="term" value="P:signal transduction"/>
    <property type="evidence" value="ECO:0007669"/>
    <property type="project" value="UniProtKB-KW"/>
</dbReference>
<dbReference type="OrthoDB" id="7791689at2759"/>
<comment type="caution">
    <text evidence="12">Lacks conserved residue(s) required for the propagation of feature annotation.</text>
</comment>
<reference evidence="13" key="2">
    <citation type="submission" date="2022-10" db="EMBL/GenBank/DDBJ databases">
        <authorList>
            <consortium name="ENA_rothamsted_submissions"/>
            <consortium name="culmorum"/>
            <person name="King R."/>
        </authorList>
    </citation>
    <scope>NUCLEOTIDE SEQUENCE</scope>
</reference>
<dbReference type="EMBL" id="OU895879">
    <property type="protein sequence ID" value="CAG9809802.1"/>
    <property type="molecule type" value="Genomic_DNA"/>
</dbReference>
<dbReference type="PANTHER" id="PTHR21137:SF37">
    <property type="entry name" value="ODORANT RECEPTOR 46A, ISOFORM B-RELATED"/>
    <property type="match status" value="1"/>
</dbReference>
<keyword evidence="6 12" id="KW-0472">Membrane</keyword>
<name>A0A9N9WX91_9DIPT</name>
<dbReference type="GO" id="GO:0005886">
    <property type="term" value="C:plasma membrane"/>
    <property type="evidence" value="ECO:0007669"/>
    <property type="project" value="UniProtKB-SubCell"/>
</dbReference>
<keyword evidence="4 12" id="KW-0552">Olfaction</keyword>
<keyword evidence="5 12" id="KW-1133">Transmembrane helix</keyword>
<dbReference type="AlphaFoldDB" id="A0A9N9WX91"/>
<evidence type="ECO:0000256" key="3">
    <source>
        <dbReference type="ARBA" id="ARBA00022692"/>
    </source>
</evidence>
<feature type="transmembrane region" description="Helical" evidence="12">
    <location>
        <begin position="355"/>
        <end position="376"/>
    </location>
</feature>
<dbReference type="GO" id="GO:0005549">
    <property type="term" value="F:odorant binding"/>
    <property type="evidence" value="ECO:0007669"/>
    <property type="project" value="InterPro"/>
</dbReference>
<feature type="transmembrane region" description="Helical" evidence="12">
    <location>
        <begin position="271"/>
        <end position="296"/>
    </location>
</feature>
<keyword evidence="7 12" id="KW-0675">Receptor</keyword>
<feature type="transmembrane region" description="Helical" evidence="12">
    <location>
        <begin position="316"/>
        <end position="334"/>
    </location>
</feature>
<feature type="transmembrane region" description="Helical" evidence="12">
    <location>
        <begin position="187"/>
        <end position="210"/>
    </location>
</feature>
<evidence type="ECO:0000256" key="2">
    <source>
        <dbReference type="ARBA" id="ARBA00022606"/>
    </source>
</evidence>
<proteinExistence type="inferred from homology"/>
<evidence type="ECO:0000256" key="4">
    <source>
        <dbReference type="ARBA" id="ARBA00022725"/>
    </source>
</evidence>
<feature type="transmembrane region" description="Helical" evidence="12">
    <location>
        <begin position="33"/>
        <end position="55"/>
    </location>
</feature>
<dbReference type="PANTHER" id="PTHR21137">
    <property type="entry name" value="ODORANT RECEPTOR"/>
    <property type="match status" value="1"/>
</dbReference>
<evidence type="ECO:0000256" key="11">
    <source>
        <dbReference type="ARBA" id="ARBA00038679"/>
    </source>
</evidence>
<gene>
    <name evidence="13" type="ORF">CHIRRI_LOCUS12622</name>
</gene>
<dbReference type="Proteomes" id="UP001153620">
    <property type="component" value="Chromosome 3"/>
</dbReference>
<evidence type="ECO:0000256" key="5">
    <source>
        <dbReference type="ARBA" id="ARBA00022989"/>
    </source>
</evidence>
<comment type="subunit">
    <text evidence="11">Interacts with Orco. Complexes exist early in the endomembrane system in olfactory sensory neurons (OSNs), coupling these complexes to the conserved ciliary trafficking pathway.</text>
</comment>
<dbReference type="GO" id="GO:0004984">
    <property type="term" value="F:olfactory receptor activity"/>
    <property type="evidence" value="ECO:0007669"/>
    <property type="project" value="InterPro"/>
</dbReference>
<keyword evidence="8 12" id="KW-0807">Transducer</keyword>
<comment type="similarity">
    <text evidence="10">Belongs to the insect chemoreceptor superfamily. Heteromeric odorant receptor channel (TC 1.A.69) family. Or2a subfamily.</text>
</comment>
<feature type="transmembrane region" description="Helical" evidence="12">
    <location>
        <begin position="126"/>
        <end position="146"/>
    </location>
</feature>
<evidence type="ECO:0000313" key="14">
    <source>
        <dbReference type="Proteomes" id="UP001153620"/>
    </source>
</evidence>
<organism evidence="13 14">
    <name type="scientific">Chironomus riparius</name>
    <dbReference type="NCBI Taxonomy" id="315576"/>
    <lineage>
        <taxon>Eukaryota</taxon>
        <taxon>Metazoa</taxon>
        <taxon>Ecdysozoa</taxon>
        <taxon>Arthropoda</taxon>
        <taxon>Hexapoda</taxon>
        <taxon>Insecta</taxon>
        <taxon>Pterygota</taxon>
        <taxon>Neoptera</taxon>
        <taxon>Endopterygota</taxon>
        <taxon>Diptera</taxon>
        <taxon>Nematocera</taxon>
        <taxon>Chironomoidea</taxon>
        <taxon>Chironomidae</taxon>
        <taxon>Chironominae</taxon>
        <taxon>Chironomus</taxon>
    </lineage>
</organism>
<evidence type="ECO:0000256" key="12">
    <source>
        <dbReference type="RuleBase" id="RU351113"/>
    </source>
</evidence>
<evidence type="ECO:0000313" key="13">
    <source>
        <dbReference type="EMBL" id="CAG9809802.1"/>
    </source>
</evidence>
<dbReference type="InterPro" id="IPR004117">
    <property type="entry name" value="7tm6_olfct_rcpt"/>
</dbReference>
<keyword evidence="2 12" id="KW-0716">Sensory transduction</keyword>
<evidence type="ECO:0000256" key="6">
    <source>
        <dbReference type="ARBA" id="ARBA00023136"/>
    </source>
</evidence>
<evidence type="ECO:0000256" key="1">
    <source>
        <dbReference type="ARBA" id="ARBA00004141"/>
    </source>
</evidence>
<evidence type="ECO:0000256" key="7">
    <source>
        <dbReference type="ARBA" id="ARBA00023170"/>
    </source>
</evidence>
<comment type="subcellular location">
    <subcellularLocation>
        <location evidence="12">Cell membrane</location>
        <topology evidence="12">Multi-pass membrane protein</topology>
    </subcellularLocation>
    <subcellularLocation>
        <location evidence="1">Membrane</location>
        <topology evidence="1">Multi-pass membrane protein</topology>
    </subcellularLocation>
</comment>
<evidence type="ECO:0000256" key="10">
    <source>
        <dbReference type="ARBA" id="ARBA00037946"/>
    </source>
</evidence>
<accession>A0A9N9WX91</accession>
<reference evidence="13" key="1">
    <citation type="submission" date="2022-01" db="EMBL/GenBank/DDBJ databases">
        <authorList>
            <person name="King R."/>
        </authorList>
    </citation>
    <scope>NUCLEOTIDE SEQUENCE</scope>
</reference>
<dbReference type="Pfam" id="PF02949">
    <property type="entry name" value="7tm_6"/>
    <property type="match status" value="1"/>
</dbReference>
<sequence>MVDEYLRNIKSVFKIYKILGIYRPKGVHIGHRIYGFFSRLIFIDIYLLLQTIYFYKVKNIIDFADLLSMQLTWISIASKSYIVIFRFEALEEVLADLRELLVFASENQVNFGRFIKKRMDRIRRVFIIYWSTCPFTINLAFIAAIMDAKVPPYMTHYKLYAPPFFNFEQNYFYFIIAEFYANIGAEFAASTAVVMDFLGVFFFSMGAALLEELAARIAEIETELKDKMTIENRIKFHNIESKHEERTVQELKKCIIIHARIKKFLISAQNLVSPIIFFQVVISTAVICMTCYTISMFSPADGASVFFRQLTYMMPMGLQIFIPCYFGNEIMIAAEKFSMDIFHTKWYQGCKKFRTAFNTLLIHASQPLIMISGILFQVTLENFVTVSQLTYKFYAVMQNMNAKEAMQNMKDKEE</sequence>
<keyword evidence="14" id="KW-1185">Reference proteome</keyword>
<comment type="function">
    <text evidence="9">Odorant receptor which mediates acceptance or avoidance behavior, depending on its substrates. The odorant receptor repertoire encodes a large collection of odor stimuli that vary widely in identity, intensity, and duration. May form a complex with Orco to form odorant-sensing units, providing sensitive and prolonged odorant signaling and calcium permeability.</text>
</comment>
<evidence type="ECO:0000256" key="8">
    <source>
        <dbReference type="ARBA" id="ARBA00023224"/>
    </source>
</evidence>
<evidence type="ECO:0000256" key="9">
    <source>
        <dbReference type="ARBA" id="ARBA00037764"/>
    </source>
</evidence>
<protein>
    <recommendedName>
        <fullName evidence="12">Odorant receptor</fullName>
    </recommendedName>
</protein>